<dbReference type="KEGG" id="hbh:E4T21_04555"/>
<sequence>METNTTIVQWLNLVHSSPTFVIRVGGSNENATVECLNVVPKDDGEYWMSGTTILKNGAEIPSVFRIDTNTGGTLAGAYWWIKEKWWDFQNQPDVFKELGVEKSEIFPFDWRCVVDLEEDIYHP</sequence>
<organism evidence="1 2">
    <name type="scientific">Halomonas binhaiensis</name>
    <dbReference type="NCBI Taxonomy" id="2562282"/>
    <lineage>
        <taxon>Bacteria</taxon>
        <taxon>Pseudomonadati</taxon>
        <taxon>Pseudomonadota</taxon>
        <taxon>Gammaproteobacteria</taxon>
        <taxon>Oceanospirillales</taxon>
        <taxon>Halomonadaceae</taxon>
        <taxon>Halomonas</taxon>
    </lineage>
</organism>
<dbReference type="AlphaFoldDB" id="A0A5C1NE03"/>
<dbReference type="EMBL" id="CP038437">
    <property type="protein sequence ID" value="QEM80903.1"/>
    <property type="molecule type" value="Genomic_DNA"/>
</dbReference>
<accession>A0A5C1NE03</accession>
<proteinExistence type="predicted"/>
<gene>
    <name evidence="1" type="ORF">E4T21_04555</name>
</gene>
<dbReference type="RefSeq" id="WP_149283917.1">
    <property type="nucleotide sequence ID" value="NZ_CP038437.2"/>
</dbReference>
<evidence type="ECO:0000313" key="1">
    <source>
        <dbReference type="EMBL" id="QEM80903.1"/>
    </source>
</evidence>
<name>A0A5C1NE03_9GAMM</name>
<keyword evidence="2" id="KW-1185">Reference proteome</keyword>
<dbReference type="OrthoDB" id="287971at2"/>
<evidence type="ECO:0000313" key="2">
    <source>
        <dbReference type="Proteomes" id="UP000324285"/>
    </source>
</evidence>
<protein>
    <submittedName>
        <fullName evidence="1">Uncharacterized protein</fullName>
    </submittedName>
</protein>
<reference evidence="1" key="1">
    <citation type="submission" date="2021-02" db="EMBL/GenBank/DDBJ databases">
        <title>Strain Y2R2, a novel species of the genus Halomonas.</title>
        <authorList>
            <person name="Huang H."/>
        </authorList>
    </citation>
    <scope>NUCLEOTIDE SEQUENCE</scope>
    <source>
        <strain evidence="1">Y2R2</strain>
    </source>
</reference>
<dbReference type="Proteomes" id="UP000324285">
    <property type="component" value="Chromosome"/>
</dbReference>